<feature type="domain" description="Wax synthase" evidence="9">
    <location>
        <begin position="263"/>
        <end position="341"/>
    </location>
</feature>
<feature type="transmembrane region" description="Helical" evidence="8">
    <location>
        <begin position="334"/>
        <end position="352"/>
    </location>
</feature>
<comment type="caution">
    <text evidence="10">The sequence shown here is derived from an EMBL/GenBank/DDBJ whole genome shotgun (WGS) entry which is preliminary data.</text>
</comment>
<evidence type="ECO:0000313" key="10">
    <source>
        <dbReference type="EMBL" id="KAJ7104268.1"/>
    </source>
</evidence>
<evidence type="ECO:0000256" key="6">
    <source>
        <dbReference type="ARBA" id="ARBA00022989"/>
    </source>
</evidence>
<evidence type="ECO:0000256" key="3">
    <source>
        <dbReference type="ARBA" id="ARBA00007282"/>
    </source>
</evidence>
<evidence type="ECO:0000259" key="9">
    <source>
        <dbReference type="Pfam" id="PF13813"/>
    </source>
</evidence>
<evidence type="ECO:0000256" key="1">
    <source>
        <dbReference type="ARBA" id="ARBA00004141"/>
    </source>
</evidence>
<dbReference type="GO" id="GO:0008374">
    <property type="term" value="F:O-acyltransferase activity"/>
    <property type="evidence" value="ECO:0007669"/>
    <property type="project" value="InterPro"/>
</dbReference>
<keyword evidence="4 10" id="KW-0808">Transferase</keyword>
<evidence type="ECO:0000256" key="2">
    <source>
        <dbReference type="ARBA" id="ARBA00005179"/>
    </source>
</evidence>
<feature type="transmembrane region" description="Helical" evidence="8">
    <location>
        <begin position="25"/>
        <end position="45"/>
    </location>
</feature>
<protein>
    <submittedName>
        <fullName evidence="10">Membrane bound O-acyl transferase family-domain-containing protein</fullName>
    </submittedName>
</protein>
<feature type="transmembrane region" description="Helical" evidence="8">
    <location>
        <begin position="364"/>
        <end position="381"/>
    </location>
</feature>
<feature type="transmembrane region" description="Helical" evidence="8">
    <location>
        <begin position="98"/>
        <end position="116"/>
    </location>
</feature>
<dbReference type="PANTHER" id="PTHR31595">
    <property type="entry name" value="LONG-CHAIN-ALCOHOL O-FATTY-ACYLTRANSFERASE 3-RELATED"/>
    <property type="match status" value="1"/>
</dbReference>
<evidence type="ECO:0000256" key="5">
    <source>
        <dbReference type="ARBA" id="ARBA00022692"/>
    </source>
</evidence>
<dbReference type="AlphaFoldDB" id="A0AAD6UNA8"/>
<gene>
    <name evidence="10" type="ORF">B0H15DRAFT_942262</name>
</gene>
<dbReference type="InterPro" id="IPR032805">
    <property type="entry name" value="Wax_synthase_dom"/>
</dbReference>
<evidence type="ECO:0000256" key="8">
    <source>
        <dbReference type="SAM" id="Phobius"/>
    </source>
</evidence>
<dbReference type="Pfam" id="PF13813">
    <property type="entry name" value="MBOAT_2"/>
    <property type="match status" value="1"/>
</dbReference>
<comment type="subcellular location">
    <subcellularLocation>
        <location evidence="1">Membrane</location>
        <topology evidence="1">Multi-pass membrane protein</topology>
    </subcellularLocation>
</comment>
<comment type="pathway">
    <text evidence="2">Secondary metabolite biosynthesis.</text>
</comment>
<proteinExistence type="inferred from homology"/>
<name>A0AAD6UNA8_9AGAR</name>
<feature type="transmembrane region" description="Helical" evidence="8">
    <location>
        <begin position="307"/>
        <end position="328"/>
    </location>
</feature>
<evidence type="ECO:0000313" key="11">
    <source>
        <dbReference type="Proteomes" id="UP001222325"/>
    </source>
</evidence>
<keyword evidence="5 8" id="KW-0812">Transmembrane</keyword>
<dbReference type="EMBL" id="JARJCN010000001">
    <property type="protein sequence ID" value="KAJ7104268.1"/>
    <property type="molecule type" value="Genomic_DNA"/>
</dbReference>
<keyword evidence="6 8" id="KW-1133">Transmembrane helix</keyword>
<dbReference type="PANTHER" id="PTHR31595:SF57">
    <property type="entry name" value="OS04G0481900 PROTEIN"/>
    <property type="match status" value="1"/>
</dbReference>
<dbReference type="InterPro" id="IPR044851">
    <property type="entry name" value="Wax_synthase"/>
</dbReference>
<dbReference type="GO" id="GO:0016020">
    <property type="term" value="C:membrane"/>
    <property type="evidence" value="ECO:0007669"/>
    <property type="project" value="UniProtKB-SubCell"/>
</dbReference>
<comment type="similarity">
    <text evidence="3">Belongs to the wax synthase family.</text>
</comment>
<feature type="transmembrane region" description="Helical" evidence="8">
    <location>
        <begin position="57"/>
        <end position="78"/>
    </location>
</feature>
<accession>A0AAD6UNA8</accession>
<organism evidence="10 11">
    <name type="scientific">Mycena belliarum</name>
    <dbReference type="NCBI Taxonomy" id="1033014"/>
    <lineage>
        <taxon>Eukaryota</taxon>
        <taxon>Fungi</taxon>
        <taxon>Dikarya</taxon>
        <taxon>Basidiomycota</taxon>
        <taxon>Agaricomycotina</taxon>
        <taxon>Agaricomycetes</taxon>
        <taxon>Agaricomycetidae</taxon>
        <taxon>Agaricales</taxon>
        <taxon>Marasmiineae</taxon>
        <taxon>Mycenaceae</taxon>
        <taxon>Mycena</taxon>
    </lineage>
</organism>
<keyword evidence="11" id="KW-1185">Reference proteome</keyword>
<keyword evidence="7 8" id="KW-0472">Membrane</keyword>
<evidence type="ECO:0000256" key="7">
    <source>
        <dbReference type="ARBA" id="ARBA00023136"/>
    </source>
</evidence>
<dbReference type="GO" id="GO:0006629">
    <property type="term" value="P:lipid metabolic process"/>
    <property type="evidence" value="ECO:0007669"/>
    <property type="project" value="InterPro"/>
</dbReference>
<dbReference type="Proteomes" id="UP001222325">
    <property type="component" value="Unassembled WGS sequence"/>
</dbReference>
<sequence length="418" mass="46556">MYADVDVDASLVYLPRRLFELNHRVPLDLALFFHTFLPPVILYYATNILALLGPKVFVYRLALLPVTLFTAYRTVVSLDIAGSFLATDVDKLAYMNEAMALAMFIVCTRSLARTFGSTPQRLRRVSQTTDRTKTQVALDAADLSFNLRGCGWNFSESMKQPPYTRPLSPKSAFLTRAWQSLILHIIMFDFLHYASQQFGPDTIGSTTGGSIYDMSVIDPSIRYLRSTVLNVLVGMAIYGGVQIGHDAFAIIGVTIFLQSPTEWPPIFRSPWLSTSLTDFWAARWHQLFRQDFIAIGGKPLSLVAGRAGGVLGAFFVSGILHYIGLWGMHGVSDLRVLLFFLVMGLGVILEGLWSQCSGMRVRGWFGWIWTAVWLVTVGPLMTDPWCQNGIMGSVFLPQAIRPSTIFHAAMKGVLDFIG</sequence>
<reference evidence="10" key="1">
    <citation type="submission" date="2023-03" db="EMBL/GenBank/DDBJ databases">
        <title>Massive genome expansion in bonnet fungi (Mycena s.s.) driven by repeated elements and novel gene families across ecological guilds.</title>
        <authorList>
            <consortium name="Lawrence Berkeley National Laboratory"/>
            <person name="Harder C.B."/>
            <person name="Miyauchi S."/>
            <person name="Viragh M."/>
            <person name="Kuo A."/>
            <person name="Thoen E."/>
            <person name="Andreopoulos B."/>
            <person name="Lu D."/>
            <person name="Skrede I."/>
            <person name="Drula E."/>
            <person name="Henrissat B."/>
            <person name="Morin E."/>
            <person name="Kohler A."/>
            <person name="Barry K."/>
            <person name="LaButti K."/>
            <person name="Morin E."/>
            <person name="Salamov A."/>
            <person name="Lipzen A."/>
            <person name="Mereny Z."/>
            <person name="Hegedus B."/>
            <person name="Baldrian P."/>
            <person name="Stursova M."/>
            <person name="Weitz H."/>
            <person name="Taylor A."/>
            <person name="Grigoriev I.V."/>
            <person name="Nagy L.G."/>
            <person name="Martin F."/>
            <person name="Kauserud H."/>
        </authorList>
    </citation>
    <scope>NUCLEOTIDE SEQUENCE</scope>
    <source>
        <strain evidence="10">CBHHK173m</strain>
    </source>
</reference>
<evidence type="ECO:0000256" key="4">
    <source>
        <dbReference type="ARBA" id="ARBA00022679"/>
    </source>
</evidence>